<feature type="signal peptide" evidence="1">
    <location>
        <begin position="1"/>
        <end position="21"/>
    </location>
</feature>
<dbReference type="Pfam" id="PF00581">
    <property type="entry name" value="Rhodanese"/>
    <property type="match status" value="1"/>
</dbReference>
<sequence>MKKIKLCIMLCMVLAAGVLLNACMGKADKAQEGGEQTGSWRQVDAKDAALLMEDASDYVILDVRTQEEYDQGHIKGAVCIPNETIGEEVSEKLPQKDQTIFVYCRSGNRSKQASSKLAALGYTDVVEFGGISDWDGEIVTE</sequence>
<reference evidence="3 4" key="1">
    <citation type="journal article" date="2021" name="ISME Commun">
        <title>Automated analysis of genomic sequences facilitates high-throughput and comprehensive description of bacteria.</title>
        <authorList>
            <person name="Hitch T.C.A."/>
        </authorList>
    </citation>
    <scope>NUCLEOTIDE SEQUENCE [LARGE SCALE GENOMIC DNA]</scope>
    <source>
        <strain evidence="3 4">Sanger_109</strain>
    </source>
</reference>
<gene>
    <name evidence="3" type="ORF">OCV88_01990</name>
</gene>
<evidence type="ECO:0000313" key="4">
    <source>
        <dbReference type="Proteomes" id="UP001652442"/>
    </source>
</evidence>
<evidence type="ECO:0000256" key="1">
    <source>
        <dbReference type="SAM" id="SignalP"/>
    </source>
</evidence>
<dbReference type="SUPFAM" id="SSF52821">
    <property type="entry name" value="Rhodanese/Cell cycle control phosphatase"/>
    <property type="match status" value="1"/>
</dbReference>
<dbReference type="RefSeq" id="WP_158423952.1">
    <property type="nucleotide sequence ID" value="NZ_JAOQJQ010000001.1"/>
</dbReference>
<dbReference type="PANTHER" id="PTHR43031">
    <property type="entry name" value="FAD-DEPENDENT OXIDOREDUCTASE"/>
    <property type="match status" value="1"/>
</dbReference>
<keyword evidence="1" id="KW-0732">Signal</keyword>
<dbReference type="InterPro" id="IPR050229">
    <property type="entry name" value="GlpE_sulfurtransferase"/>
</dbReference>
<feature type="domain" description="Rhodanese" evidence="2">
    <location>
        <begin position="54"/>
        <end position="140"/>
    </location>
</feature>
<protein>
    <submittedName>
        <fullName evidence="3">Rhodanese-like domain-containing protein</fullName>
    </submittedName>
</protein>
<accession>A0ABT2TG38</accession>
<organism evidence="3 4">
    <name type="scientific">Brotonthovivens ammoniilytica</name>
    <dbReference type="NCBI Taxonomy" id="2981725"/>
    <lineage>
        <taxon>Bacteria</taxon>
        <taxon>Bacillati</taxon>
        <taxon>Bacillota</taxon>
        <taxon>Clostridia</taxon>
        <taxon>Lachnospirales</taxon>
        <taxon>Lachnospiraceae</taxon>
        <taxon>Brotonthovivens</taxon>
    </lineage>
</organism>
<dbReference type="InterPro" id="IPR001763">
    <property type="entry name" value="Rhodanese-like_dom"/>
</dbReference>
<dbReference type="CDD" id="cd00158">
    <property type="entry name" value="RHOD"/>
    <property type="match status" value="1"/>
</dbReference>
<dbReference type="InterPro" id="IPR036873">
    <property type="entry name" value="Rhodanese-like_dom_sf"/>
</dbReference>
<name>A0ABT2TG38_9FIRM</name>
<dbReference type="EMBL" id="JAOQJQ010000001">
    <property type="protein sequence ID" value="MCU6761106.1"/>
    <property type="molecule type" value="Genomic_DNA"/>
</dbReference>
<proteinExistence type="predicted"/>
<dbReference type="Gene3D" id="3.40.250.10">
    <property type="entry name" value="Rhodanese-like domain"/>
    <property type="match status" value="1"/>
</dbReference>
<evidence type="ECO:0000259" key="2">
    <source>
        <dbReference type="PROSITE" id="PS50206"/>
    </source>
</evidence>
<keyword evidence="4" id="KW-1185">Reference proteome</keyword>
<evidence type="ECO:0000313" key="3">
    <source>
        <dbReference type="EMBL" id="MCU6761106.1"/>
    </source>
</evidence>
<dbReference type="SMART" id="SM00450">
    <property type="entry name" value="RHOD"/>
    <property type="match status" value="1"/>
</dbReference>
<dbReference type="Proteomes" id="UP001652442">
    <property type="component" value="Unassembled WGS sequence"/>
</dbReference>
<dbReference type="PROSITE" id="PS50206">
    <property type="entry name" value="RHODANESE_3"/>
    <property type="match status" value="1"/>
</dbReference>
<dbReference type="PANTHER" id="PTHR43031:SF1">
    <property type="entry name" value="PYRIDINE NUCLEOTIDE-DISULPHIDE OXIDOREDUCTASE"/>
    <property type="match status" value="1"/>
</dbReference>
<comment type="caution">
    <text evidence="3">The sequence shown here is derived from an EMBL/GenBank/DDBJ whole genome shotgun (WGS) entry which is preliminary data.</text>
</comment>
<feature type="chain" id="PRO_5046193918" evidence="1">
    <location>
        <begin position="22"/>
        <end position="141"/>
    </location>
</feature>